<feature type="region of interest" description="Disordered" evidence="1">
    <location>
        <begin position="86"/>
        <end position="123"/>
    </location>
</feature>
<dbReference type="AlphaFoldDB" id="A0A1Y0UVL3"/>
<dbReference type="STRING" id="481146.A4S02_10575"/>
<protein>
    <submittedName>
        <fullName evidence="2">Uncharacterized protein</fullName>
    </submittedName>
</protein>
<dbReference type="RefSeq" id="WP_087635442.1">
    <property type="nucleotide sequence ID" value="NZ_CP021524.1"/>
</dbReference>
<dbReference type="EMBL" id="CP021524">
    <property type="protein sequence ID" value="ARW09952.1"/>
    <property type="molecule type" value="Genomic_DNA"/>
</dbReference>
<name>A0A1Y0UVL3_9PROT</name>
<evidence type="ECO:0000313" key="2">
    <source>
        <dbReference type="EMBL" id="ARW09952.1"/>
    </source>
</evidence>
<evidence type="ECO:0000313" key="3">
    <source>
        <dbReference type="Proteomes" id="UP000195633"/>
    </source>
</evidence>
<evidence type="ECO:0000256" key="1">
    <source>
        <dbReference type="SAM" id="MobiDB-lite"/>
    </source>
</evidence>
<reference evidence="2 3" key="1">
    <citation type="submission" date="2017-05" db="EMBL/GenBank/DDBJ databases">
        <title>Genome sequence of Acetobacter pasteurianus subsp. ascendens strain SRCM101447.</title>
        <authorList>
            <person name="Cho S.H."/>
        </authorList>
    </citation>
    <scope>NUCLEOTIDE SEQUENCE [LARGE SCALE GENOMIC DNA]</scope>
    <source>
        <strain evidence="2 3">SRCM101447</strain>
    </source>
</reference>
<proteinExistence type="predicted"/>
<organism evidence="2 3">
    <name type="scientific">Acetobacter ascendens</name>
    <dbReference type="NCBI Taxonomy" id="481146"/>
    <lineage>
        <taxon>Bacteria</taxon>
        <taxon>Pseudomonadati</taxon>
        <taxon>Pseudomonadota</taxon>
        <taxon>Alphaproteobacteria</taxon>
        <taxon>Acetobacterales</taxon>
        <taxon>Acetobacteraceae</taxon>
        <taxon>Acetobacter</taxon>
    </lineage>
</organism>
<sequence length="773" mass="82068">MTVEAYKIGVSLVADATQVVGPVGEMIRALERLATAQKDAQMGFNNMVSSLGGARRLTAGMASDMERAARAARTIAAASTKFRAPVAPQSGEGAGGFAPFVSPVPTGRARATSPVPPSATPITDAGGSYVSPYSAAAMNVPGAPVPLLPPPQTGTALIPLPGQGDSMGNTPNFRRVENPADYRPNWTQSEPVPGTALIPYPGNLRMDGKWMGGNQTYGPWKPISNAPSGSPAANMAERGATIAAAARLPHWVGPLAAYEGVHSVAHFAASGFDQAAGYDQTFRGMSGDPVAAQNMGAIQAIAQQSMKDNPFLAPNDAARIAQEAYELSGGEMGESPHIASLLNRVDKSFLLLGKSPEDAMRESIAFIRAQDIANRFYDKKTGQFSLDRAEKSTNTALAMVIANRQFMRGQNFLTFAKSAGAAGMRMSDEGMLNMAHFIDVNPANASTAVKSFEDLFLGNHTRMKDKDFAYFSQKKFGLVGRNGQFVDQQMIAEDPIGWITKHISPLLRTHPELIGYLQRMNIQGLANETTGAEGNIARQAAAVRRTDAAKTLDALAKGPKAAQLAMDTSFERLEFTIGRITQGPFVKSINLLTQTFNGMADFAEKHPDDIRMFANDVYMLLNVVTGIGNMIGKVMDTLPGWVRRLIESGATGAATGAAAGSFIPGLGTAVGAFGGGLIGVAADTINEGYLQSNNIARRVNVTPTGAWTPPVQMRNQPTTIQEGDTHVSVYLDGKQIAGHVQSVVRKDYDREMRASNAMPDPLSTPRVPGVPGW</sequence>
<dbReference type="Proteomes" id="UP000195633">
    <property type="component" value="Chromosome"/>
</dbReference>
<feature type="region of interest" description="Disordered" evidence="1">
    <location>
        <begin position="754"/>
        <end position="773"/>
    </location>
</feature>
<gene>
    <name evidence="2" type="ORF">S101447_00850</name>
</gene>
<accession>A0A1Y0UVL3</accession>